<protein>
    <submittedName>
        <fullName evidence="6">Uncharacterized protein</fullName>
    </submittedName>
</protein>
<reference evidence="6" key="1">
    <citation type="submission" date="2023-06" db="EMBL/GenBank/DDBJ databases">
        <title>Genomic analysis of the entomopathogenic nematode Steinernema hermaphroditum.</title>
        <authorList>
            <person name="Schwarz E.M."/>
            <person name="Heppert J.K."/>
            <person name="Baniya A."/>
            <person name="Schwartz H.T."/>
            <person name="Tan C.-H."/>
            <person name="Antoshechkin I."/>
            <person name="Sternberg P.W."/>
            <person name="Goodrich-Blair H."/>
            <person name="Dillman A.R."/>
        </authorList>
    </citation>
    <scope>NUCLEOTIDE SEQUENCE</scope>
    <source>
        <strain evidence="6">PS9179</strain>
        <tissue evidence="6">Whole animal</tissue>
    </source>
</reference>
<accession>A0AA39LFP0</accession>
<feature type="compositionally biased region" description="Basic and acidic residues" evidence="3">
    <location>
        <begin position="47"/>
        <end position="66"/>
    </location>
</feature>
<keyword evidence="7" id="KW-1185">Reference proteome</keyword>
<dbReference type="PANTHER" id="PTHR31139">
    <property type="entry name" value="ECTOPIC P GRANULES PROTEIN 5 HOMOLOG"/>
    <property type="match status" value="1"/>
</dbReference>
<comment type="caution">
    <text evidence="6">The sequence shown here is derived from an EMBL/GenBank/DDBJ whole genome shotgun (WGS) entry which is preliminary data.</text>
</comment>
<dbReference type="InterPro" id="IPR051436">
    <property type="entry name" value="Autophagy-related_EPG5"/>
</dbReference>
<dbReference type="PANTHER" id="PTHR31139:SF4">
    <property type="entry name" value="ECTOPIC P GRANULES PROTEIN 5 HOMOLOG"/>
    <property type="match status" value="1"/>
</dbReference>
<gene>
    <name evidence="6" type="ORF">QR680_001329</name>
</gene>
<feature type="domain" description="Epg5-like TPR" evidence="5">
    <location>
        <begin position="1096"/>
        <end position="1261"/>
    </location>
</feature>
<organism evidence="6 7">
    <name type="scientific">Steinernema hermaphroditum</name>
    <dbReference type="NCBI Taxonomy" id="289476"/>
    <lineage>
        <taxon>Eukaryota</taxon>
        <taxon>Metazoa</taxon>
        <taxon>Ecdysozoa</taxon>
        <taxon>Nematoda</taxon>
        <taxon>Chromadorea</taxon>
        <taxon>Rhabditida</taxon>
        <taxon>Tylenchina</taxon>
        <taxon>Panagrolaimomorpha</taxon>
        <taxon>Strongyloidoidea</taxon>
        <taxon>Steinernematidae</taxon>
        <taxon>Steinernema</taxon>
    </lineage>
</organism>
<evidence type="ECO:0000256" key="1">
    <source>
        <dbReference type="ARBA" id="ARBA00010948"/>
    </source>
</evidence>
<comment type="similarity">
    <text evidence="1">Belongs to the EPG5 family.</text>
</comment>
<dbReference type="Pfam" id="PF26103">
    <property type="entry name" value="TPR_Epg5"/>
    <property type="match status" value="1"/>
</dbReference>
<sequence length="2373" mass="268532">MEKPLRVKPSKTRQRNLSPPPVPPTLRDLLPEETLRPSLPTPQTDSQTDRTSESERNDGTTEHVQIEDDTNFVSKEASPEASDPPIIPEVSPNIPHNEAKARLLAVVTPNTPEHSEKAKEKPSIAPRSIYPKVNDRHMDASLVAHVAESSPSVIYPRLRGDHFLEVNENGLLSEAALCAFYPNERYEMVDDYVENFAKMNLESRNSLWLLLKRYNECCSRADQVTDEKSEIERNIGRVFNESWSVEERTVTQSGRCGDNKSASGSSSYKVATLRPEKVAELNRLMSEHCSKELDENLCWQIHSRSLALQIQWKVVNLGSVFLDEHKVIASNPPSILMSDHVLDSRSCIRGALSDLFYFLRLHHITIKFRECVIGWIVELTSYLMKCATSEDQMFLLCHVLHSPSPTDSWAPQLVQTFITHPALDMKSTIDDFIALLSLLLSPIRHRERFLENIKKHESDDNSWAVIGEDGETEISSFVTINEQDLIALLNQFGIQDFYKKAVMHFTAANNHNALDTLLSLVALQLLLLKIFNEGLKTYNVERYKSFCRHIAQAMRQSVKDFCVFWNLTQPQLSRQQCEIVQKEVDRIVVIATYYIVSKETIGMWQYLVSIPYEVLSETCRLKCELLMRNSTSYSPQDLFAMSQSDVENALAKGSKLIDKISDGNNTDSTFMLSALTDVVSSGDKEPESFLRDIVHVCFLDESTRQHFYKVGAEAVGLLIQRKPSLLSFLLKLIDRNADNLDNYAADILTTAPLSKCKLTKDDVGSIFGKWLINRKVEHPVSRIARRVLTSVNWGPINHRGDLWIDQDVHVACAEAIVKGHIAQFKNQNGLIAKSMKNAMKMWSKIPDMGQQFNTFCFDVLIRLKLPLSQSSRTPSADITDYYVYLVQYCLSSVDNFVDHGISYFQQLLNTGCFNAATAVLSKFVAQFPEGTERLCSIDAFRETFEMLMTSDASSYALQLLVGADQFPGPVAKCFSSAITHSVITNSRKFEIAFGWLRLLCMKRPTAWNQDNTSLYLIGKLVDIVVAEDDLNHHHDLLSKFVDFIANFYKESLKIQTNTGFLSFIMSSNVPPPLIERDQMKISPSAAYVLLKAEYHSYAPFYERLYQSLGKNSQHTVEHAVKKAHSKTNIDLAPNRLYYSRLLELCCVEETYDSIIFTLLLQELAVTMFSRKDFEGHKFCPGDRFLSCKTTNSQFIKFRDEVFPAMRTKLPGKSERLCRSVLQWIFANGVYSMNFFNFQSLQDDYLLQLVFANDFNIWTDFISKENAKKNIATDRKLYANSCHMDIMPKVQAPARDNAIISIDEFMAYLAKNPFVGEDFPSIPQHPNLPSKNTFDEVSFSNTNLVLSRFGAKLSELLKAIAVFSDAKGRISDLDVTYGNSISGLYKQSQTTLKITLKCGDVLFNQRSCTKPSEVEVIVSASHFSPAVDAKMGANRQQRIVEISSAFAQLLDSMAVVCANIESLADSLCEVSSAVRLQLREQELQQTGRSLFCYVCSTITASHMLCLAATKSFEAIINCLGKTFMANVPQEQATLMNVVLSGNVLNYVIVENFTPDIVPSSQLFAIYKQLSVAVRCPEKSQSAKSLLSRLDIAKAGSSLPAEQYSQLLPVIFENIASVGDHDEELLQLCMDHFLHTMFHKFPHNLSAGLEMMLAGCNTKHTPKMLFSMVMAQIGCGLGTTMKSTGNVKHQIPPEMVDYYIELIGKQLKSSRRELGPRLFQVWADYLELVCRLAAYFIIVHVENTFHFERPPTAMEIDLRECFNKCIQIWGPLMEPMGPGIPPFNPADRSIAQQVTDRLVSLLLWLPHNKRLPKGAENVETLFFQYLCENLASLKGSGASHVYSVYALEFVKFNWQMFWPTLLDIGQMEKLFCDPEFSEIHPLLTEIFVRLPWHEIQRHQLNQPYDALAGFYSLLFSIITRAISNESNYVRCRASMPRLLTSLTNSPWYVVSQPFADKTSAFIAESFKPELFFNPNEISKPFFSIWRIVSWSSTVEPSNVLIKVSRAEKAKKQSLFVRTHLLLLLRSNFDRAEMMNKYRETIKNTNAIISCYPGQIAECQCLSYELTAFWSRISKDSTVEEYRKVLAKWLSVHHESQLVLLVLKTTLSSLQGKHIFVGLKLLDEAISVYFTRNTTVEWTVICEWLELPPVSHQWLFTTPSSESGVVPLCLVLNGLLMKELSHCKSPNEESRILKKVSGYIASIKPKYITSDAALLTVVEKWMTMIVRQYSIGTPVATANEQLNSLLAWLHKVYSEEKSAGLLSRLARIGRSAPFSQKIQLIAEVFELFITQQTTAPGRAPRMAGDVPVTNSKIEAIKSIASAKSNAEFQKVFTGNAGTNVISFFTDVHLHHLGTLMEFFAALVKPLYPDEKIIRLL</sequence>
<feature type="domain" description="Epg5-like central TPR repeats" evidence="4">
    <location>
        <begin position="1525"/>
        <end position="1890"/>
    </location>
</feature>
<dbReference type="GO" id="GO:0097352">
    <property type="term" value="P:autophagosome maturation"/>
    <property type="evidence" value="ECO:0007669"/>
    <property type="project" value="TreeGrafter"/>
</dbReference>
<evidence type="ECO:0000259" key="5">
    <source>
        <dbReference type="Pfam" id="PF26573"/>
    </source>
</evidence>
<dbReference type="InterPro" id="IPR058750">
    <property type="entry name" value="TPR_Epg5"/>
</dbReference>
<evidence type="ECO:0000259" key="4">
    <source>
        <dbReference type="Pfam" id="PF26103"/>
    </source>
</evidence>
<evidence type="ECO:0000256" key="3">
    <source>
        <dbReference type="SAM" id="MobiDB-lite"/>
    </source>
</evidence>
<dbReference type="InterPro" id="IPR059030">
    <property type="entry name" value="TPR_Epg5_mid"/>
</dbReference>
<dbReference type="GO" id="GO:0005737">
    <property type="term" value="C:cytoplasm"/>
    <property type="evidence" value="ECO:0007669"/>
    <property type="project" value="TreeGrafter"/>
</dbReference>
<dbReference type="Proteomes" id="UP001175271">
    <property type="component" value="Unassembled WGS sequence"/>
</dbReference>
<proteinExistence type="inferred from homology"/>
<name>A0AA39LFP0_9BILA</name>
<evidence type="ECO:0000256" key="2">
    <source>
        <dbReference type="ARBA" id="ARBA00023006"/>
    </source>
</evidence>
<feature type="region of interest" description="Disordered" evidence="3">
    <location>
        <begin position="1"/>
        <end position="91"/>
    </location>
</feature>
<dbReference type="EMBL" id="JAUCMV010000005">
    <property type="protein sequence ID" value="KAK0395538.1"/>
    <property type="molecule type" value="Genomic_DNA"/>
</dbReference>
<evidence type="ECO:0000313" key="6">
    <source>
        <dbReference type="EMBL" id="KAK0395538.1"/>
    </source>
</evidence>
<keyword evidence="2" id="KW-0072">Autophagy</keyword>
<evidence type="ECO:0000313" key="7">
    <source>
        <dbReference type="Proteomes" id="UP001175271"/>
    </source>
</evidence>
<feature type="compositionally biased region" description="Basic residues" evidence="3">
    <location>
        <begin position="1"/>
        <end position="14"/>
    </location>
</feature>
<dbReference type="Pfam" id="PF26573">
    <property type="entry name" value="TPR_Epg5_2"/>
    <property type="match status" value="1"/>
</dbReference>